<dbReference type="RefSeq" id="WP_183408808.1">
    <property type="nucleotide sequence ID" value="NZ_JACHWY010000001.1"/>
</dbReference>
<sequence>MSSIFSKIIAGELPGHFVWRDDRVVAFMTIAPIVPGHLLVVPVEEIDHWDDMPEKLANHCLGVARVISRAQKAVYGCQRVALQIIGLEVPHTHLHLVPINTMEDTDITRAKMAEADALAAEAEKLRAELVDKGFKEARL</sequence>
<comment type="caution">
    <text evidence="5">The sequence shown here is derived from an EMBL/GenBank/DDBJ whole genome shotgun (WGS) entry which is preliminary data.</text>
</comment>
<dbReference type="AlphaFoldDB" id="A0A7W4W292"/>
<proteinExistence type="predicted"/>
<dbReference type="InterPro" id="IPR036265">
    <property type="entry name" value="HIT-like_sf"/>
</dbReference>
<organism evidence="5 6">
    <name type="scientific">Litorivivens lipolytica</name>
    <dbReference type="NCBI Taxonomy" id="1524264"/>
    <lineage>
        <taxon>Bacteria</taxon>
        <taxon>Pseudomonadati</taxon>
        <taxon>Pseudomonadota</taxon>
        <taxon>Gammaproteobacteria</taxon>
        <taxon>Litorivivens</taxon>
    </lineage>
</organism>
<evidence type="ECO:0000256" key="3">
    <source>
        <dbReference type="PROSITE-ProRule" id="PRU00464"/>
    </source>
</evidence>
<dbReference type="PANTHER" id="PTHR46648">
    <property type="entry name" value="HIT FAMILY PROTEIN 1"/>
    <property type="match status" value="1"/>
</dbReference>
<dbReference type="PROSITE" id="PS51084">
    <property type="entry name" value="HIT_2"/>
    <property type="match status" value="1"/>
</dbReference>
<feature type="short sequence motif" description="Histidine triad motif" evidence="2 3">
    <location>
        <begin position="91"/>
        <end position="95"/>
    </location>
</feature>
<dbReference type="Proteomes" id="UP000537130">
    <property type="component" value="Unassembled WGS sequence"/>
</dbReference>
<protein>
    <submittedName>
        <fullName evidence="5">Histidine triad (HIT) family protein</fullName>
    </submittedName>
</protein>
<dbReference type="PRINTS" id="PR00332">
    <property type="entry name" value="HISTRIAD"/>
</dbReference>
<dbReference type="EMBL" id="JACHWY010000001">
    <property type="protein sequence ID" value="MBB3046102.1"/>
    <property type="molecule type" value="Genomic_DNA"/>
</dbReference>
<name>A0A7W4W292_9GAMM</name>
<dbReference type="GO" id="GO:0009117">
    <property type="term" value="P:nucleotide metabolic process"/>
    <property type="evidence" value="ECO:0007669"/>
    <property type="project" value="TreeGrafter"/>
</dbReference>
<evidence type="ECO:0000256" key="2">
    <source>
        <dbReference type="PIRSR" id="PIRSR601310-3"/>
    </source>
</evidence>
<accession>A0A7W4W292</accession>
<dbReference type="InterPro" id="IPR011146">
    <property type="entry name" value="HIT-like"/>
</dbReference>
<dbReference type="SUPFAM" id="SSF54197">
    <property type="entry name" value="HIT-like"/>
    <property type="match status" value="1"/>
</dbReference>
<dbReference type="Gene3D" id="3.30.428.10">
    <property type="entry name" value="HIT-like"/>
    <property type="match status" value="1"/>
</dbReference>
<evidence type="ECO:0000256" key="1">
    <source>
        <dbReference type="PIRSR" id="PIRSR601310-1"/>
    </source>
</evidence>
<dbReference type="InterPro" id="IPR001310">
    <property type="entry name" value="Histidine_triad_HIT"/>
</dbReference>
<dbReference type="Pfam" id="PF01230">
    <property type="entry name" value="HIT"/>
    <property type="match status" value="1"/>
</dbReference>
<feature type="active site" description="Tele-AMP-histidine intermediate" evidence="1">
    <location>
        <position position="93"/>
    </location>
</feature>
<evidence type="ECO:0000313" key="5">
    <source>
        <dbReference type="EMBL" id="MBB3046102.1"/>
    </source>
</evidence>
<evidence type="ECO:0000313" key="6">
    <source>
        <dbReference type="Proteomes" id="UP000537130"/>
    </source>
</evidence>
<reference evidence="5 6" key="1">
    <citation type="submission" date="2020-08" db="EMBL/GenBank/DDBJ databases">
        <title>Genomic Encyclopedia of Type Strains, Phase III (KMG-III): the genomes of soil and plant-associated and newly described type strains.</title>
        <authorList>
            <person name="Whitman W."/>
        </authorList>
    </citation>
    <scope>NUCLEOTIDE SEQUENCE [LARGE SCALE GENOMIC DNA]</scope>
    <source>
        <strain evidence="5 6">CECT 8654</strain>
    </source>
</reference>
<dbReference type="GO" id="GO:0003824">
    <property type="term" value="F:catalytic activity"/>
    <property type="evidence" value="ECO:0007669"/>
    <property type="project" value="InterPro"/>
</dbReference>
<gene>
    <name evidence="5" type="ORF">FHR99_000338</name>
</gene>
<evidence type="ECO:0000259" key="4">
    <source>
        <dbReference type="PROSITE" id="PS51084"/>
    </source>
</evidence>
<dbReference type="PANTHER" id="PTHR46648:SF1">
    <property type="entry name" value="ADENOSINE 5'-MONOPHOSPHORAMIDASE HNT1"/>
    <property type="match status" value="1"/>
</dbReference>
<feature type="domain" description="HIT" evidence="4">
    <location>
        <begin position="4"/>
        <end position="107"/>
    </location>
</feature>
<keyword evidence="6" id="KW-1185">Reference proteome</keyword>